<evidence type="ECO:0000256" key="1">
    <source>
        <dbReference type="SAM" id="SignalP"/>
    </source>
</evidence>
<sequence length="215" mass="23076">MLYALILFVLLSGVQGMTREDCPAGGRSANGYWDVNNKADEPRCVLKCFNGYEPDGCHVLRRIQPDTWNQKIPQCVEKSLIPWKTVAKAGVAVAAGAGAVAAAPVVLSAAGFTSAGVAAVSIAAGLQYVDAAFGTQAGVFSGFTAFTGAVSSFFGGEPCEADERRVNPTRRLLVWWSQWCTIGRSRVRSPLWERNGLESVSNKPLAFYAIELKNK</sequence>
<dbReference type="InterPro" id="IPR038213">
    <property type="entry name" value="IFI6/IFI27-like_sf"/>
</dbReference>
<keyword evidence="1" id="KW-0732">Signal</keyword>
<comment type="caution">
    <text evidence="2">The sequence shown here is derived from an EMBL/GenBank/DDBJ whole genome shotgun (WGS) entry which is preliminary data.</text>
</comment>
<proteinExistence type="predicted"/>
<name>A0A9D4LHW4_DREPO</name>
<organism evidence="2 3">
    <name type="scientific">Dreissena polymorpha</name>
    <name type="common">Zebra mussel</name>
    <name type="synonym">Mytilus polymorpha</name>
    <dbReference type="NCBI Taxonomy" id="45954"/>
    <lineage>
        <taxon>Eukaryota</taxon>
        <taxon>Metazoa</taxon>
        <taxon>Spiralia</taxon>
        <taxon>Lophotrochozoa</taxon>
        <taxon>Mollusca</taxon>
        <taxon>Bivalvia</taxon>
        <taxon>Autobranchia</taxon>
        <taxon>Heteroconchia</taxon>
        <taxon>Euheterodonta</taxon>
        <taxon>Imparidentia</taxon>
        <taxon>Neoheterodontei</taxon>
        <taxon>Myida</taxon>
        <taxon>Dreissenoidea</taxon>
        <taxon>Dreissenidae</taxon>
        <taxon>Dreissena</taxon>
    </lineage>
</organism>
<gene>
    <name evidence="2" type="ORF">DPMN_101610</name>
</gene>
<reference evidence="2" key="2">
    <citation type="submission" date="2020-11" db="EMBL/GenBank/DDBJ databases">
        <authorList>
            <person name="McCartney M.A."/>
            <person name="Auch B."/>
            <person name="Kono T."/>
            <person name="Mallez S."/>
            <person name="Becker A."/>
            <person name="Gohl D.M."/>
            <person name="Silverstein K.A.T."/>
            <person name="Koren S."/>
            <person name="Bechman K.B."/>
            <person name="Herman A."/>
            <person name="Abrahante J.E."/>
            <person name="Garbe J."/>
        </authorList>
    </citation>
    <scope>NUCLEOTIDE SEQUENCE</scope>
    <source>
        <strain evidence="2">Duluth1</strain>
        <tissue evidence="2">Whole animal</tissue>
    </source>
</reference>
<accession>A0A9D4LHW4</accession>
<protein>
    <recommendedName>
        <fullName evidence="4">Sushi domain-containing protein</fullName>
    </recommendedName>
</protein>
<dbReference type="Proteomes" id="UP000828390">
    <property type="component" value="Unassembled WGS sequence"/>
</dbReference>
<evidence type="ECO:0000313" key="2">
    <source>
        <dbReference type="EMBL" id="KAH3858965.1"/>
    </source>
</evidence>
<feature type="signal peptide" evidence="1">
    <location>
        <begin position="1"/>
        <end position="16"/>
    </location>
</feature>
<dbReference type="EMBL" id="JAIWYP010000003">
    <property type="protein sequence ID" value="KAH3858965.1"/>
    <property type="molecule type" value="Genomic_DNA"/>
</dbReference>
<evidence type="ECO:0000313" key="3">
    <source>
        <dbReference type="Proteomes" id="UP000828390"/>
    </source>
</evidence>
<feature type="chain" id="PRO_5038779878" description="Sushi domain-containing protein" evidence="1">
    <location>
        <begin position="17"/>
        <end position="215"/>
    </location>
</feature>
<evidence type="ECO:0008006" key="4">
    <source>
        <dbReference type="Google" id="ProtNLM"/>
    </source>
</evidence>
<dbReference type="Gene3D" id="6.10.110.10">
    <property type="match status" value="1"/>
</dbReference>
<keyword evidence="3" id="KW-1185">Reference proteome</keyword>
<reference evidence="2" key="1">
    <citation type="journal article" date="2019" name="bioRxiv">
        <title>The Genome of the Zebra Mussel, Dreissena polymorpha: A Resource for Invasive Species Research.</title>
        <authorList>
            <person name="McCartney M.A."/>
            <person name="Auch B."/>
            <person name="Kono T."/>
            <person name="Mallez S."/>
            <person name="Zhang Y."/>
            <person name="Obille A."/>
            <person name="Becker A."/>
            <person name="Abrahante J.E."/>
            <person name="Garbe J."/>
            <person name="Badalamenti J.P."/>
            <person name="Herman A."/>
            <person name="Mangelson H."/>
            <person name="Liachko I."/>
            <person name="Sullivan S."/>
            <person name="Sone E.D."/>
            <person name="Koren S."/>
            <person name="Silverstein K.A.T."/>
            <person name="Beckman K.B."/>
            <person name="Gohl D.M."/>
        </authorList>
    </citation>
    <scope>NUCLEOTIDE SEQUENCE</scope>
    <source>
        <strain evidence="2">Duluth1</strain>
        <tissue evidence="2">Whole animal</tissue>
    </source>
</reference>
<dbReference type="AlphaFoldDB" id="A0A9D4LHW4"/>